<dbReference type="SUPFAM" id="SSF50199">
    <property type="entry name" value="Staphylococcal nuclease"/>
    <property type="match status" value="1"/>
</dbReference>
<evidence type="ECO:0000259" key="2">
    <source>
        <dbReference type="PROSITE" id="PS50830"/>
    </source>
</evidence>
<reference evidence="3 4" key="1">
    <citation type="submission" date="2017-03" db="EMBL/GenBank/DDBJ databases">
        <title>Genome analysis of Rhizobial strains effectives or ineffectives for nitrogen fixation isolated from bean seeds.</title>
        <authorList>
            <person name="Peralta H."/>
            <person name="Aguilar-Vera A."/>
            <person name="Mora Y."/>
            <person name="Vargas-Lagunas C."/>
            <person name="Girard L."/>
            <person name="Mora J."/>
        </authorList>
    </citation>
    <scope>NUCLEOTIDE SEQUENCE [LARGE SCALE GENOMIC DNA]</scope>
    <source>
        <strain evidence="3 4">CCGM5</strain>
    </source>
</reference>
<feature type="domain" description="TNase-like" evidence="2">
    <location>
        <begin position="36"/>
        <end position="154"/>
    </location>
</feature>
<dbReference type="InterPro" id="IPR035437">
    <property type="entry name" value="SNase_OB-fold_sf"/>
</dbReference>
<evidence type="ECO:0000313" key="4">
    <source>
        <dbReference type="Proteomes" id="UP000256748"/>
    </source>
</evidence>
<evidence type="ECO:0000256" key="1">
    <source>
        <dbReference type="SAM" id="SignalP"/>
    </source>
</evidence>
<feature type="chain" id="PRO_5017735868" evidence="1">
    <location>
        <begin position="25"/>
        <end position="173"/>
    </location>
</feature>
<keyword evidence="1" id="KW-0732">Signal</keyword>
<dbReference type="PROSITE" id="PS50830">
    <property type="entry name" value="TNASE_3"/>
    <property type="match status" value="1"/>
</dbReference>
<name>A0A3E1BRE8_RHILT</name>
<organism evidence="3 4">
    <name type="scientific">Rhizobium leguminosarum bv. trifolii</name>
    <dbReference type="NCBI Taxonomy" id="386"/>
    <lineage>
        <taxon>Bacteria</taxon>
        <taxon>Pseudomonadati</taxon>
        <taxon>Pseudomonadota</taxon>
        <taxon>Alphaproteobacteria</taxon>
        <taxon>Hyphomicrobiales</taxon>
        <taxon>Rhizobiaceae</taxon>
        <taxon>Rhizobium/Agrobacterium group</taxon>
        <taxon>Rhizobium</taxon>
    </lineage>
</organism>
<dbReference type="Gene3D" id="2.40.50.90">
    <property type="match status" value="1"/>
</dbReference>
<dbReference type="Pfam" id="PF00565">
    <property type="entry name" value="SNase"/>
    <property type="match status" value="1"/>
</dbReference>
<evidence type="ECO:0000313" key="3">
    <source>
        <dbReference type="EMBL" id="RFB96689.1"/>
    </source>
</evidence>
<protein>
    <submittedName>
        <fullName evidence="3">Nuclease</fullName>
    </submittedName>
</protein>
<proteinExistence type="predicted"/>
<dbReference type="InterPro" id="IPR016071">
    <property type="entry name" value="Staphylococal_nuclease_OB-fold"/>
</dbReference>
<gene>
    <name evidence="3" type="ORF">B5K10_09370</name>
</gene>
<accession>A0A3E1BRE8</accession>
<feature type="signal peptide" evidence="1">
    <location>
        <begin position="1"/>
        <end position="24"/>
    </location>
</feature>
<dbReference type="AlphaFoldDB" id="A0A3E1BRE8"/>
<dbReference type="EMBL" id="NAOO01000009">
    <property type="protein sequence ID" value="RFB96689.1"/>
    <property type="molecule type" value="Genomic_DNA"/>
</dbReference>
<sequence>MKSMRLRILLFPLLLSALVPSSVAAGANQFIGRASVIDGDTIEIAGQRIRLNGIDAPESWQACRDAAGRPYRCGKDAAFALDEFLSKSRPIRCVGHGKDRYRRVVADCFRADGQSVNSWLVRQGWAIDWPRYSKGAFQDDQVAAQTADLGIWRGTFEVPCKARAARLKRRSAC</sequence>
<dbReference type="SMART" id="SM00318">
    <property type="entry name" value="SNc"/>
    <property type="match status" value="1"/>
</dbReference>
<dbReference type="Proteomes" id="UP000256748">
    <property type="component" value="Unassembled WGS sequence"/>
</dbReference>
<comment type="caution">
    <text evidence="3">The sequence shown here is derived from an EMBL/GenBank/DDBJ whole genome shotgun (WGS) entry which is preliminary data.</text>
</comment>